<dbReference type="Proteomes" id="UP000092544">
    <property type="component" value="Unassembled WGS sequence"/>
</dbReference>
<accession>A0A1A8T2X8</accession>
<name>A0A1A8T2X8_9GAMM</name>
<proteinExistence type="predicted"/>
<evidence type="ECO:0000313" key="2">
    <source>
        <dbReference type="Proteomes" id="UP000092544"/>
    </source>
</evidence>
<sequence length="48" mass="5672">MEQLLQLLNDLEEISLQDISQVPDSQQHILVERIEELQDELRLLVESE</sequence>
<dbReference type="RefSeq" id="WP_175365239.1">
    <property type="nucleotide sequence ID" value="NZ_FLOB01000001.1"/>
</dbReference>
<organism evidence="1 2">
    <name type="scientific">Marinomonas spartinae</name>
    <dbReference type="NCBI Taxonomy" id="1792290"/>
    <lineage>
        <taxon>Bacteria</taxon>
        <taxon>Pseudomonadati</taxon>
        <taxon>Pseudomonadota</taxon>
        <taxon>Gammaproteobacteria</taxon>
        <taxon>Oceanospirillales</taxon>
        <taxon>Oceanospirillaceae</taxon>
        <taxon>Marinomonas</taxon>
    </lineage>
</organism>
<protein>
    <submittedName>
        <fullName evidence="1">Uncharacterized protein</fullName>
    </submittedName>
</protein>
<evidence type="ECO:0000313" key="1">
    <source>
        <dbReference type="EMBL" id="SBS25702.1"/>
    </source>
</evidence>
<gene>
    <name evidence="1" type="ORF">MSP8886_00360</name>
</gene>
<keyword evidence="2" id="KW-1185">Reference proteome</keyword>
<dbReference type="EMBL" id="FLOB01000001">
    <property type="protein sequence ID" value="SBS25702.1"/>
    <property type="molecule type" value="Genomic_DNA"/>
</dbReference>
<dbReference type="AlphaFoldDB" id="A0A1A8T2X8"/>
<reference evidence="1 2" key="1">
    <citation type="submission" date="2016-06" db="EMBL/GenBank/DDBJ databases">
        <authorList>
            <person name="Kjaerup R.B."/>
            <person name="Dalgaard T.S."/>
            <person name="Juul-Madsen H.R."/>
        </authorList>
    </citation>
    <scope>NUCLEOTIDE SEQUENCE [LARGE SCALE GENOMIC DNA]</scope>
    <source>
        <strain evidence="1 2">CECT 8886</strain>
    </source>
</reference>